<dbReference type="Proteomes" id="UP001152795">
    <property type="component" value="Unassembled WGS sequence"/>
</dbReference>
<dbReference type="InterPro" id="IPR003609">
    <property type="entry name" value="Pan_app"/>
</dbReference>
<keyword evidence="1" id="KW-1015">Disulfide bond</keyword>
<dbReference type="InterPro" id="IPR000742">
    <property type="entry name" value="EGF"/>
</dbReference>
<dbReference type="SMART" id="SM00181">
    <property type="entry name" value="EGF"/>
    <property type="match status" value="1"/>
</dbReference>
<dbReference type="AlphaFoldDB" id="A0A6S7I1A5"/>
<proteinExistence type="predicted"/>
<dbReference type="EMBL" id="CACRXK020006711">
    <property type="protein sequence ID" value="CAB4010213.1"/>
    <property type="molecule type" value="Genomic_DNA"/>
</dbReference>
<evidence type="ECO:0000313" key="2">
    <source>
        <dbReference type="EMBL" id="CAB4010213.1"/>
    </source>
</evidence>
<evidence type="ECO:0000313" key="3">
    <source>
        <dbReference type="Proteomes" id="UP001152795"/>
    </source>
</evidence>
<dbReference type="Pfam" id="PF00008">
    <property type="entry name" value="EGF"/>
    <property type="match status" value="1"/>
</dbReference>
<dbReference type="PROSITE" id="PS01186">
    <property type="entry name" value="EGF_2"/>
    <property type="match status" value="1"/>
</dbReference>
<keyword evidence="3" id="KW-1185">Reference proteome</keyword>
<dbReference type="CDD" id="cd00054">
    <property type="entry name" value="EGF_CA"/>
    <property type="match status" value="1"/>
</dbReference>
<dbReference type="PROSITE" id="PS00022">
    <property type="entry name" value="EGF_1"/>
    <property type="match status" value="1"/>
</dbReference>
<sequence>MDKRCLYYSLTGIFFLIIKYIFAAGTCLGYNAHIHDTGLQDHAMTGHVLKTITNADFGECFRQCGRTCHCRSFNLGLEGNGICELNDVDKEEAPRALRSRKGFVLVSFRSLTQSTNANEAQVCCVENPCKNQALCVPEVRSGRRSFSCKCPPGFTGKLCDAPVKGCQDYLRANESATSGVYEVWLDEPTKTKNAYCYFDHVNMEAWTLVMSYSLSYQNSMKNFPFQKDNPINEENPAFDHYRSSLALMKYLRNQSSFWRATCNHDTKPRDDDFTQSYFTTMDIMTYNEHKCGALDIISIYSTTYSQVNTFITQDANRIFSISTTHGQSVCASPLELPYVDDGLFGWYGLSVPQHGCAASPESTTQYWFGSKL</sequence>
<comment type="caution">
    <text evidence="1">Lacks conserved residue(s) required for the propagation of feature annotation.</text>
</comment>
<dbReference type="SUPFAM" id="SSF57414">
    <property type="entry name" value="Hairpin loop containing domain-like"/>
    <property type="match status" value="1"/>
</dbReference>
<gene>
    <name evidence="2" type="ORF">PACLA_8A058613</name>
</gene>
<dbReference type="SUPFAM" id="SSF57196">
    <property type="entry name" value="EGF/Laminin"/>
    <property type="match status" value="1"/>
</dbReference>
<reference evidence="2" key="1">
    <citation type="submission" date="2020-04" db="EMBL/GenBank/DDBJ databases">
        <authorList>
            <person name="Alioto T."/>
            <person name="Alioto T."/>
            <person name="Gomez Garrido J."/>
        </authorList>
    </citation>
    <scope>NUCLEOTIDE SEQUENCE</scope>
    <source>
        <strain evidence="2">A484AB</strain>
    </source>
</reference>
<evidence type="ECO:0000256" key="1">
    <source>
        <dbReference type="PROSITE-ProRule" id="PRU00076"/>
    </source>
</evidence>
<dbReference type="Gene3D" id="2.10.25.10">
    <property type="entry name" value="Laminin"/>
    <property type="match status" value="1"/>
</dbReference>
<dbReference type="PROSITE" id="PS50948">
    <property type="entry name" value="PAN"/>
    <property type="match status" value="1"/>
</dbReference>
<keyword evidence="1" id="KW-0245">EGF-like domain</keyword>
<comment type="caution">
    <text evidence="2">The sequence shown here is derived from an EMBL/GenBank/DDBJ whole genome shotgun (WGS) entry which is preliminary data.</text>
</comment>
<dbReference type="Pfam" id="PF00024">
    <property type="entry name" value="PAN_1"/>
    <property type="match status" value="1"/>
</dbReference>
<dbReference type="OrthoDB" id="5955387at2759"/>
<organism evidence="2 3">
    <name type="scientific">Paramuricea clavata</name>
    <name type="common">Red gorgonian</name>
    <name type="synonym">Violescent sea-whip</name>
    <dbReference type="NCBI Taxonomy" id="317549"/>
    <lineage>
        <taxon>Eukaryota</taxon>
        <taxon>Metazoa</taxon>
        <taxon>Cnidaria</taxon>
        <taxon>Anthozoa</taxon>
        <taxon>Octocorallia</taxon>
        <taxon>Malacalcyonacea</taxon>
        <taxon>Plexauridae</taxon>
        <taxon>Paramuricea</taxon>
    </lineage>
</organism>
<name>A0A6S7I1A5_PARCT</name>
<feature type="disulfide bond" evidence="1">
    <location>
        <begin position="150"/>
        <end position="159"/>
    </location>
</feature>
<accession>A0A6S7I1A5</accession>
<dbReference type="PROSITE" id="PS50026">
    <property type="entry name" value="EGF_3"/>
    <property type="match status" value="1"/>
</dbReference>
<protein>
    <submittedName>
        <fullName evidence="2">Uncharacterized protein LOC110062112</fullName>
    </submittedName>
</protein>